<reference evidence="1" key="1">
    <citation type="submission" date="2023-03" db="EMBL/GenBank/DDBJ databases">
        <title>Massive genome expansion in bonnet fungi (Mycena s.s.) driven by repeated elements and novel gene families across ecological guilds.</title>
        <authorList>
            <consortium name="Lawrence Berkeley National Laboratory"/>
            <person name="Harder C.B."/>
            <person name="Miyauchi S."/>
            <person name="Viragh M."/>
            <person name="Kuo A."/>
            <person name="Thoen E."/>
            <person name="Andreopoulos B."/>
            <person name="Lu D."/>
            <person name="Skrede I."/>
            <person name="Drula E."/>
            <person name="Henrissat B."/>
            <person name="Morin E."/>
            <person name="Kohler A."/>
            <person name="Barry K."/>
            <person name="LaButti K."/>
            <person name="Morin E."/>
            <person name="Salamov A."/>
            <person name="Lipzen A."/>
            <person name="Mereny Z."/>
            <person name="Hegedus B."/>
            <person name="Baldrian P."/>
            <person name="Stursova M."/>
            <person name="Weitz H."/>
            <person name="Taylor A."/>
            <person name="Grigoriev I.V."/>
            <person name="Nagy L.G."/>
            <person name="Martin F."/>
            <person name="Kauserud H."/>
        </authorList>
    </citation>
    <scope>NUCLEOTIDE SEQUENCE</scope>
    <source>
        <strain evidence="1">9144</strain>
    </source>
</reference>
<accession>A0AAD6Y3E6</accession>
<protein>
    <recommendedName>
        <fullName evidence="3">G domain-containing protein</fullName>
    </recommendedName>
</protein>
<evidence type="ECO:0000313" key="2">
    <source>
        <dbReference type="Proteomes" id="UP001219525"/>
    </source>
</evidence>
<dbReference type="InterPro" id="IPR027417">
    <property type="entry name" value="P-loop_NTPase"/>
</dbReference>
<organism evidence="1 2">
    <name type="scientific">Mycena pura</name>
    <dbReference type="NCBI Taxonomy" id="153505"/>
    <lineage>
        <taxon>Eukaryota</taxon>
        <taxon>Fungi</taxon>
        <taxon>Dikarya</taxon>
        <taxon>Basidiomycota</taxon>
        <taxon>Agaricomycotina</taxon>
        <taxon>Agaricomycetes</taxon>
        <taxon>Agaricomycetidae</taxon>
        <taxon>Agaricales</taxon>
        <taxon>Marasmiineae</taxon>
        <taxon>Mycenaceae</taxon>
        <taxon>Mycena</taxon>
    </lineage>
</organism>
<feature type="non-terminal residue" evidence="1">
    <location>
        <position position="1"/>
    </location>
</feature>
<dbReference type="EMBL" id="JARJCW010000119">
    <property type="protein sequence ID" value="KAJ7192523.1"/>
    <property type="molecule type" value="Genomic_DNA"/>
</dbReference>
<dbReference type="SUPFAM" id="SSF52540">
    <property type="entry name" value="P-loop containing nucleoside triphosphate hydrolases"/>
    <property type="match status" value="1"/>
</dbReference>
<dbReference type="Proteomes" id="UP001219525">
    <property type="component" value="Unassembled WGS sequence"/>
</dbReference>
<feature type="non-terminal residue" evidence="1">
    <location>
        <position position="118"/>
    </location>
</feature>
<comment type="caution">
    <text evidence="1">The sequence shown here is derived from an EMBL/GenBank/DDBJ whole genome shotgun (WGS) entry which is preliminary data.</text>
</comment>
<evidence type="ECO:0008006" key="3">
    <source>
        <dbReference type="Google" id="ProtNLM"/>
    </source>
</evidence>
<gene>
    <name evidence="1" type="ORF">GGX14DRAFT_324651</name>
</gene>
<dbReference type="AlphaFoldDB" id="A0AAD6Y3E6"/>
<proteinExistence type="predicted"/>
<keyword evidence="2" id="KW-1185">Reference proteome</keyword>
<sequence length="118" mass="13415">LRSKCKHFRILVVGRANAGKTTLLKKVCNSGDDPAIFDARGKKVCARGSIPHSLMDLLGFRGIHDIEYQLVFKSNPRFIFYDSQGFESGSIDQVDKVKEFIKERSRGKSLSEQLHMIW</sequence>
<dbReference type="Gene3D" id="3.40.50.300">
    <property type="entry name" value="P-loop containing nucleotide triphosphate hydrolases"/>
    <property type="match status" value="1"/>
</dbReference>
<name>A0AAD6Y3E6_9AGAR</name>
<evidence type="ECO:0000313" key="1">
    <source>
        <dbReference type="EMBL" id="KAJ7192523.1"/>
    </source>
</evidence>